<name>A0A645EQK2_9ZZZZ</name>
<comment type="caution">
    <text evidence="1">The sequence shown here is derived from an EMBL/GenBank/DDBJ whole genome shotgun (WGS) entry which is preliminary data.</text>
</comment>
<sequence length="67" mass="7838">MLLIYCGRNEGYNLAQPVNVFIINIPIVLRKENNLPKSLVKVNQRYTNKGIQPKFQEYFGPRFVKLV</sequence>
<organism evidence="1">
    <name type="scientific">bioreactor metagenome</name>
    <dbReference type="NCBI Taxonomy" id="1076179"/>
    <lineage>
        <taxon>unclassified sequences</taxon>
        <taxon>metagenomes</taxon>
        <taxon>ecological metagenomes</taxon>
    </lineage>
</organism>
<dbReference type="EMBL" id="VSSQ01050231">
    <property type="protein sequence ID" value="MPN04305.1"/>
    <property type="molecule type" value="Genomic_DNA"/>
</dbReference>
<reference evidence="1" key="1">
    <citation type="submission" date="2019-08" db="EMBL/GenBank/DDBJ databases">
        <authorList>
            <person name="Kucharzyk K."/>
            <person name="Murdoch R.W."/>
            <person name="Higgins S."/>
            <person name="Loffler F."/>
        </authorList>
    </citation>
    <scope>NUCLEOTIDE SEQUENCE</scope>
</reference>
<evidence type="ECO:0000313" key="1">
    <source>
        <dbReference type="EMBL" id="MPN04305.1"/>
    </source>
</evidence>
<accession>A0A645EQK2</accession>
<protein>
    <submittedName>
        <fullName evidence="1">Uncharacterized protein</fullName>
    </submittedName>
</protein>
<dbReference type="AlphaFoldDB" id="A0A645EQK2"/>
<gene>
    <name evidence="1" type="ORF">SDC9_151542</name>
</gene>
<proteinExistence type="predicted"/>